<dbReference type="PANTHER" id="PTHR43976:SF16">
    <property type="entry name" value="SHORT-CHAIN DEHYDROGENASE_REDUCTASE FAMILY PROTEIN"/>
    <property type="match status" value="1"/>
</dbReference>
<proteinExistence type="inferred from homology"/>
<dbReference type="EMBL" id="JAUMIT010000003">
    <property type="protein sequence ID" value="MDO3694645.1"/>
    <property type="molecule type" value="Genomic_DNA"/>
</dbReference>
<dbReference type="Proteomes" id="UP001168642">
    <property type="component" value="Unassembled WGS sequence"/>
</dbReference>
<dbReference type="Gene3D" id="3.40.50.720">
    <property type="entry name" value="NAD(P)-binding Rossmann-like Domain"/>
    <property type="match status" value="1"/>
</dbReference>
<dbReference type="PRINTS" id="PR00080">
    <property type="entry name" value="SDRFAMILY"/>
</dbReference>
<accession>A0ABT8VRR0</accession>
<dbReference type="SUPFAM" id="SSF51735">
    <property type="entry name" value="NAD(P)-binding Rossmann-fold domains"/>
    <property type="match status" value="1"/>
</dbReference>
<evidence type="ECO:0000313" key="5">
    <source>
        <dbReference type="Proteomes" id="UP001168642"/>
    </source>
</evidence>
<evidence type="ECO:0000256" key="2">
    <source>
        <dbReference type="ARBA" id="ARBA00023002"/>
    </source>
</evidence>
<comment type="similarity">
    <text evidence="1 3">Belongs to the short-chain dehydrogenases/reductases (SDR) family.</text>
</comment>
<dbReference type="CDD" id="cd05374">
    <property type="entry name" value="17beta-HSD-like_SDR_c"/>
    <property type="match status" value="1"/>
</dbReference>
<dbReference type="RefSeq" id="WP_302883902.1">
    <property type="nucleotide sequence ID" value="NZ_JAUMIT010000003.1"/>
</dbReference>
<reference evidence="4" key="1">
    <citation type="submission" date="2023-07" db="EMBL/GenBank/DDBJ databases">
        <title>Wenyingzhuangia sp. chi5 genome sequencing and assembly.</title>
        <authorList>
            <person name="Park S."/>
        </authorList>
    </citation>
    <scope>NUCLEOTIDE SEQUENCE</scope>
    <source>
        <strain evidence="4">Chi5</strain>
    </source>
</reference>
<comment type="caution">
    <text evidence="4">The sequence shown here is derived from an EMBL/GenBank/DDBJ whole genome shotgun (WGS) entry which is preliminary data.</text>
</comment>
<organism evidence="4 5">
    <name type="scientific">Wenyingzhuangia gilva</name>
    <dbReference type="NCBI Taxonomy" id="3057677"/>
    <lineage>
        <taxon>Bacteria</taxon>
        <taxon>Pseudomonadati</taxon>
        <taxon>Bacteroidota</taxon>
        <taxon>Flavobacteriia</taxon>
        <taxon>Flavobacteriales</taxon>
        <taxon>Flavobacteriaceae</taxon>
        <taxon>Wenyingzhuangia</taxon>
    </lineage>
</organism>
<dbReference type="PANTHER" id="PTHR43976">
    <property type="entry name" value="SHORT CHAIN DEHYDROGENASE"/>
    <property type="match status" value="1"/>
</dbReference>
<keyword evidence="2" id="KW-0560">Oxidoreductase</keyword>
<dbReference type="NCBIfam" id="NF004824">
    <property type="entry name" value="PRK06180.1"/>
    <property type="match status" value="1"/>
</dbReference>
<dbReference type="InterPro" id="IPR051911">
    <property type="entry name" value="SDR_oxidoreductase"/>
</dbReference>
<sequence>MAKTIFITGASKGFGRVWAEAALKRGDKVTGTARNLDDIKDLTEQYKDSFLGLKLDVNNRQQCFDTVNQANEQFGSIDVLISNAGYGHFGFLEETSEAEARNQIETNVFGSLWVIQAVLPIMRKQQSGHILQVSSIGGVAAFPIISVYHASKWAVEGLCESLSQEVKGFGINITLIEPGSFSTDWGTTSASMSTPMEEYEELRKTFYEGFAGYESGDPLATGPAVLKVIDAENPPLRVLLGKGTVEMIDSIYQQRLSTWKEWRTVSEEAQGK</sequence>
<name>A0ABT8VRR0_9FLAO</name>
<dbReference type="InterPro" id="IPR002347">
    <property type="entry name" value="SDR_fam"/>
</dbReference>
<protein>
    <submittedName>
        <fullName evidence="4">Oxidoreductase</fullName>
    </submittedName>
</protein>
<gene>
    <name evidence="4" type="ORF">QVZ41_07275</name>
</gene>
<dbReference type="NCBIfam" id="NF006114">
    <property type="entry name" value="PRK08263.1"/>
    <property type="match status" value="1"/>
</dbReference>
<dbReference type="PRINTS" id="PR00081">
    <property type="entry name" value="GDHRDH"/>
</dbReference>
<keyword evidence="5" id="KW-1185">Reference proteome</keyword>
<evidence type="ECO:0000256" key="3">
    <source>
        <dbReference type="RuleBase" id="RU000363"/>
    </source>
</evidence>
<evidence type="ECO:0000256" key="1">
    <source>
        <dbReference type="ARBA" id="ARBA00006484"/>
    </source>
</evidence>
<evidence type="ECO:0000313" key="4">
    <source>
        <dbReference type="EMBL" id="MDO3694645.1"/>
    </source>
</evidence>
<dbReference type="InterPro" id="IPR036291">
    <property type="entry name" value="NAD(P)-bd_dom_sf"/>
</dbReference>
<dbReference type="Pfam" id="PF00106">
    <property type="entry name" value="adh_short"/>
    <property type="match status" value="1"/>
</dbReference>